<proteinExistence type="inferred from homology"/>
<evidence type="ECO:0000256" key="3">
    <source>
        <dbReference type="ARBA" id="ARBA00022777"/>
    </source>
</evidence>
<dbReference type="Pfam" id="PF03976">
    <property type="entry name" value="PPK2"/>
    <property type="match status" value="1"/>
</dbReference>
<keyword evidence="6" id="KW-1185">Reference proteome</keyword>
<reference evidence="5 6" key="1">
    <citation type="submission" date="2018-06" db="EMBL/GenBank/DDBJ databases">
        <authorList>
            <consortium name="Pathogen Informatics"/>
            <person name="Doyle S."/>
        </authorList>
    </citation>
    <scope>NUCLEOTIDE SEQUENCE [LARGE SCALE GENOMIC DNA]</scope>
    <source>
        <strain evidence="5 6">NCTC11179</strain>
    </source>
</reference>
<evidence type="ECO:0000313" key="6">
    <source>
        <dbReference type="Proteomes" id="UP000255024"/>
    </source>
</evidence>
<accession>A0A378U4H7</accession>
<evidence type="ECO:0000313" key="5">
    <source>
        <dbReference type="EMBL" id="STZ70148.1"/>
    </source>
</evidence>
<dbReference type="AlphaFoldDB" id="A0A378U4H7"/>
<dbReference type="InterPro" id="IPR016898">
    <property type="entry name" value="Polyphosphate_phosphotransfera"/>
</dbReference>
<dbReference type="InterPro" id="IPR027417">
    <property type="entry name" value="P-loop_NTPase"/>
</dbReference>
<evidence type="ECO:0000259" key="4">
    <source>
        <dbReference type="Pfam" id="PF03976"/>
    </source>
</evidence>
<dbReference type="Gene3D" id="3.40.50.300">
    <property type="entry name" value="P-loop containing nucleotide triphosphate hydrolases"/>
    <property type="match status" value="1"/>
</dbReference>
<evidence type="ECO:0000256" key="2">
    <source>
        <dbReference type="ARBA" id="ARBA00022679"/>
    </source>
</evidence>
<protein>
    <submittedName>
        <fullName evidence="5">Polyphosphate:nucleotide phosphotransferase, PPK2 family</fullName>
    </submittedName>
</protein>
<dbReference type="EMBL" id="UGQL01000002">
    <property type="protein sequence ID" value="STZ70148.1"/>
    <property type="molecule type" value="Genomic_DNA"/>
</dbReference>
<dbReference type="PIRSF" id="PIRSF028756">
    <property type="entry name" value="PPK2_prd"/>
    <property type="match status" value="1"/>
</dbReference>
<dbReference type="GO" id="GO:0008976">
    <property type="term" value="F:polyphosphate kinase activity"/>
    <property type="evidence" value="ECO:0007669"/>
    <property type="project" value="InterPro"/>
</dbReference>
<dbReference type="SUPFAM" id="SSF52540">
    <property type="entry name" value="P-loop containing nucleoside triphosphate hydrolases"/>
    <property type="match status" value="1"/>
</dbReference>
<keyword evidence="2 5" id="KW-0808">Transferase</keyword>
<sequence length="290" mass="34500">MSFENKYKATGKTKLAKLATVPDFELSPKKAIRKLEEVSRHLSKFQELMYAHNRYSFLICIQGMDTAGKDSLIREVFKSFNARGVVVQSFKKPTATELEHDYLWRHYIALPEKGKFTVFNRTHYENVLVSRVHPEIVLNERLPQITSTDQLDEEFWEKRYKEISNFEEHISNNGVVVLKFFLHLGKDEQKKRILRRLGKEKHHWKFAPEDVREREFWDEYQTYYEEAIEKTSTKACPWYVIPADNKELCRYIFASILLEITEQLTDVSLPELPDNIKDNLSKYRERLLNE</sequence>
<organism evidence="5 6">
    <name type="scientific">Myroides odoratus</name>
    <name type="common">Flavobacterium odoratum</name>
    <dbReference type="NCBI Taxonomy" id="256"/>
    <lineage>
        <taxon>Bacteria</taxon>
        <taxon>Pseudomonadati</taxon>
        <taxon>Bacteroidota</taxon>
        <taxon>Flavobacteriia</taxon>
        <taxon>Flavobacteriales</taxon>
        <taxon>Flavobacteriaceae</taxon>
        <taxon>Myroides</taxon>
    </lineage>
</organism>
<feature type="domain" description="Polyphosphate kinase-2-related" evidence="4">
    <location>
        <begin position="28"/>
        <end position="260"/>
    </location>
</feature>
<dbReference type="RefSeq" id="WP_115092698.1">
    <property type="nucleotide sequence ID" value="NZ_CP068107.1"/>
</dbReference>
<dbReference type="NCBIfam" id="TIGR03709">
    <property type="entry name" value="PPK2_rel_1"/>
    <property type="match status" value="1"/>
</dbReference>
<dbReference type="InterPro" id="IPR022300">
    <property type="entry name" value="PPK2-rel_1"/>
</dbReference>
<dbReference type="GO" id="GO:0006797">
    <property type="term" value="P:polyphosphate metabolic process"/>
    <property type="evidence" value="ECO:0007669"/>
    <property type="project" value="InterPro"/>
</dbReference>
<keyword evidence="3" id="KW-0418">Kinase</keyword>
<dbReference type="PANTHER" id="PTHR34383">
    <property type="entry name" value="POLYPHOSPHATE:AMP PHOSPHOTRANSFERASE-RELATED"/>
    <property type="match status" value="1"/>
</dbReference>
<comment type="similarity">
    <text evidence="1">Belongs to the polyphosphate kinase 2 (PPK2) family. Class I subfamily.</text>
</comment>
<gene>
    <name evidence="5" type="ORF">NCTC11179_03681</name>
</gene>
<name>A0A378U4H7_MYROD</name>
<dbReference type="PANTHER" id="PTHR34383:SF3">
    <property type="entry name" value="POLYPHOSPHATE:AMP PHOSPHOTRANSFERASE"/>
    <property type="match status" value="1"/>
</dbReference>
<evidence type="ECO:0000256" key="1">
    <source>
        <dbReference type="ARBA" id="ARBA00009924"/>
    </source>
</evidence>
<dbReference type="Proteomes" id="UP000255024">
    <property type="component" value="Unassembled WGS sequence"/>
</dbReference>
<dbReference type="InterPro" id="IPR022488">
    <property type="entry name" value="PPK2-related"/>
</dbReference>